<evidence type="ECO:0000256" key="8">
    <source>
        <dbReference type="ARBA" id="ARBA00023136"/>
    </source>
</evidence>
<feature type="transmembrane region" description="Helical" evidence="9">
    <location>
        <begin position="234"/>
        <end position="257"/>
    </location>
</feature>
<dbReference type="PANTHER" id="PTHR42770">
    <property type="entry name" value="AMINO ACID TRANSPORTER-RELATED"/>
    <property type="match status" value="1"/>
</dbReference>
<feature type="transmembrane region" description="Helical" evidence="9">
    <location>
        <begin position="332"/>
        <end position="352"/>
    </location>
</feature>
<feature type="transmembrane region" description="Helical" evidence="9">
    <location>
        <begin position="385"/>
        <end position="402"/>
    </location>
</feature>
<dbReference type="Pfam" id="PF13520">
    <property type="entry name" value="AA_permease_2"/>
    <property type="match status" value="1"/>
</dbReference>
<proteinExistence type="inferred from homology"/>
<protein>
    <submittedName>
        <fullName evidence="10">Amino acid permease</fullName>
    </submittedName>
</protein>
<reference evidence="10 11" key="1">
    <citation type="submission" date="2020-04" db="EMBL/GenBank/DDBJ databases">
        <title>The draft genome of Kluyvera sichuanensis strain SCKS090646.</title>
        <authorList>
            <person name="Wei L."/>
            <person name="Liu L."/>
            <person name="Feng Y."/>
            <person name="Zong Z."/>
        </authorList>
    </citation>
    <scope>NUCLEOTIDE SEQUENCE [LARGE SCALE GENOMIC DNA]</scope>
    <source>
        <strain evidence="10 11">090646</strain>
    </source>
</reference>
<feature type="transmembrane region" description="Helical" evidence="9">
    <location>
        <begin position="82"/>
        <end position="107"/>
    </location>
</feature>
<name>A0ABR6RMP2_9ENTR</name>
<dbReference type="InterPro" id="IPR004754">
    <property type="entry name" value="Amino_acid_antiprt"/>
</dbReference>
<evidence type="ECO:0000256" key="3">
    <source>
        <dbReference type="ARBA" id="ARBA00022448"/>
    </source>
</evidence>
<comment type="caution">
    <text evidence="10">The sequence shown here is derived from an EMBL/GenBank/DDBJ whole genome shotgun (WGS) entry which is preliminary data.</text>
</comment>
<feature type="transmembrane region" description="Helical" evidence="9">
    <location>
        <begin position="283"/>
        <end position="311"/>
    </location>
</feature>
<keyword evidence="6" id="KW-0029">Amino-acid transport</keyword>
<accession>A0ABR6RMP2</accession>
<dbReference type="RefSeq" id="WP_185666209.1">
    <property type="nucleotide sequence ID" value="NZ_JABBJF010000001.1"/>
</dbReference>
<feature type="transmembrane region" description="Helical" evidence="9">
    <location>
        <begin position="204"/>
        <end position="222"/>
    </location>
</feature>
<feature type="transmembrane region" description="Helical" evidence="9">
    <location>
        <begin position="127"/>
        <end position="145"/>
    </location>
</feature>
<keyword evidence="5 9" id="KW-0812">Transmembrane</keyword>
<comment type="similarity">
    <text evidence="2">Belongs to the amino acid-polyamine-organocation (APC) superfamily. Basic amino acid/polyamine antiporter (APA) (TC 2.A.3.2) family.</text>
</comment>
<keyword evidence="8 9" id="KW-0472">Membrane</keyword>
<evidence type="ECO:0000256" key="5">
    <source>
        <dbReference type="ARBA" id="ARBA00022692"/>
    </source>
</evidence>
<keyword evidence="3" id="KW-0813">Transport</keyword>
<sequence>MEKKLGLSALTALVLSSMLGAGVFSLPQNMAEVASPAALLIGWAITGVGILFLAVAMLVLTRIRPDLDGGIFTYAREGFGELVGFCSAWGYWLCAVIANVSYLVIVFSALSFFTDTPEMRLFGDGNTWHSVVGASVLLWIVHFLVLRGVQTAASINLVATLAKLVPLGLFIVLAALAFNSDLFTLDFHGIDLGVPVWEQVKNTMLITLWVFIGVEGAVVVSARARNKKDVGRATLLAVISALGVYLLVTLLSMGVVARPELAEMRNPSMAGLMVRMMGSWGEVVIASGLIVSVCGAYLSWTIMAAEVPLLAATHKAFPRIFARQNANNAPSASLWLTNLSVQASLVLIWLTGSDYNTLLTIASEMILVPYFLVGAFLLKIANRPLHKLIGVGACVYGLWLLYASGPMHLLLSVVLYAPGLLVFIYARRTHVDNVMLKRRELALIGLLLVAAVPATWMLVG</sequence>
<evidence type="ECO:0000256" key="2">
    <source>
        <dbReference type="ARBA" id="ARBA00008220"/>
    </source>
</evidence>
<keyword evidence="11" id="KW-1185">Reference proteome</keyword>
<dbReference type="PIRSF" id="PIRSF006060">
    <property type="entry name" value="AA_transporter"/>
    <property type="match status" value="1"/>
</dbReference>
<dbReference type="NCBIfam" id="TIGR00905">
    <property type="entry name" value="2A0302"/>
    <property type="match status" value="1"/>
</dbReference>
<evidence type="ECO:0000313" key="11">
    <source>
        <dbReference type="Proteomes" id="UP000607331"/>
    </source>
</evidence>
<feature type="transmembrane region" description="Helical" evidence="9">
    <location>
        <begin position="408"/>
        <end position="426"/>
    </location>
</feature>
<evidence type="ECO:0000256" key="4">
    <source>
        <dbReference type="ARBA" id="ARBA00022475"/>
    </source>
</evidence>
<dbReference type="Proteomes" id="UP000607331">
    <property type="component" value="Unassembled WGS sequence"/>
</dbReference>
<evidence type="ECO:0000256" key="7">
    <source>
        <dbReference type="ARBA" id="ARBA00022989"/>
    </source>
</evidence>
<feature type="transmembrane region" description="Helical" evidence="9">
    <location>
        <begin position="157"/>
        <end position="178"/>
    </location>
</feature>
<feature type="transmembrane region" description="Helical" evidence="9">
    <location>
        <begin position="358"/>
        <end position="378"/>
    </location>
</feature>
<dbReference type="InterPro" id="IPR002293">
    <property type="entry name" value="AA/rel_permease1"/>
</dbReference>
<evidence type="ECO:0000256" key="6">
    <source>
        <dbReference type="ARBA" id="ARBA00022970"/>
    </source>
</evidence>
<keyword evidence="4" id="KW-1003">Cell membrane</keyword>
<organism evidence="10 11">
    <name type="scientific">Kluyvera sichuanensis</name>
    <dbReference type="NCBI Taxonomy" id="2725494"/>
    <lineage>
        <taxon>Bacteria</taxon>
        <taxon>Pseudomonadati</taxon>
        <taxon>Pseudomonadota</taxon>
        <taxon>Gammaproteobacteria</taxon>
        <taxon>Enterobacterales</taxon>
        <taxon>Enterobacteriaceae</taxon>
        <taxon>Kluyvera</taxon>
    </lineage>
</organism>
<dbReference type="EMBL" id="JABBJF010000001">
    <property type="protein sequence ID" value="MBC1184391.1"/>
    <property type="molecule type" value="Genomic_DNA"/>
</dbReference>
<gene>
    <name evidence="10" type="ORF">HII27_01530</name>
</gene>
<dbReference type="Gene3D" id="1.20.1740.10">
    <property type="entry name" value="Amino acid/polyamine transporter I"/>
    <property type="match status" value="1"/>
</dbReference>
<feature type="transmembrane region" description="Helical" evidence="9">
    <location>
        <begin position="41"/>
        <end position="61"/>
    </location>
</feature>
<comment type="subcellular location">
    <subcellularLocation>
        <location evidence="1">Cell membrane</location>
        <topology evidence="1">Multi-pass membrane protein</topology>
    </subcellularLocation>
</comment>
<dbReference type="PANTHER" id="PTHR42770:SF4">
    <property type="entry name" value="ARGININE_ORNITHINE ANTIPORTER-RELATED"/>
    <property type="match status" value="1"/>
</dbReference>
<dbReference type="InterPro" id="IPR050367">
    <property type="entry name" value="APC_superfamily"/>
</dbReference>
<evidence type="ECO:0000313" key="10">
    <source>
        <dbReference type="EMBL" id="MBC1184391.1"/>
    </source>
</evidence>
<evidence type="ECO:0000256" key="1">
    <source>
        <dbReference type="ARBA" id="ARBA00004651"/>
    </source>
</evidence>
<evidence type="ECO:0000256" key="9">
    <source>
        <dbReference type="SAM" id="Phobius"/>
    </source>
</evidence>
<feature type="transmembrane region" description="Helical" evidence="9">
    <location>
        <begin position="441"/>
        <end position="459"/>
    </location>
</feature>
<keyword evidence="7 9" id="KW-1133">Transmembrane helix</keyword>